<proteinExistence type="predicted"/>
<dbReference type="Gene3D" id="3.40.50.1970">
    <property type="match status" value="1"/>
</dbReference>
<dbReference type="InterPro" id="IPR001670">
    <property type="entry name" value="ADH_Fe/GldA"/>
</dbReference>
<dbReference type="Pfam" id="PF00465">
    <property type="entry name" value="Fe-ADH"/>
    <property type="match status" value="1"/>
</dbReference>
<evidence type="ECO:0000259" key="3">
    <source>
        <dbReference type="Pfam" id="PF25137"/>
    </source>
</evidence>
<keyword evidence="1" id="KW-0560">Oxidoreductase</keyword>
<dbReference type="Pfam" id="PF25137">
    <property type="entry name" value="ADH_Fe_C"/>
    <property type="match status" value="1"/>
</dbReference>
<evidence type="ECO:0000313" key="4">
    <source>
        <dbReference type="EMBL" id="KKN13241.1"/>
    </source>
</evidence>
<dbReference type="EMBL" id="LAZR01003943">
    <property type="protein sequence ID" value="KKN13241.1"/>
    <property type="molecule type" value="Genomic_DNA"/>
</dbReference>
<dbReference type="InterPro" id="IPR056798">
    <property type="entry name" value="ADH_Fe_C"/>
</dbReference>
<dbReference type="InterPro" id="IPR039697">
    <property type="entry name" value="Alcohol_dehydrogenase_Fe"/>
</dbReference>
<dbReference type="Gene3D" id="1.20.1090.10">
    <property type="entry name" value="Dehydroquinate synthase-like - alpha domain"/>
    <property type="match status" value="1"/>
</dbReference>
<protein>
    <submittedName>
        <fullName evidence="4">Uncharacterized protein</fullName>
    </submittedName>
</protein>
<evidence type="ECO:0000259" key="2">
    <source>
        <dbReference type="Pfam" id="PF00465"/>
    </source>
</evidence>
<dbReference type="PANTHER" id="PTHR11496">
    <property type="entry name" value="ALCOHOL DEHYDROGENASE"/>
    <property type="match status" value="1"/>
</dbReference>
<sequence length="436" mass="49439">MSRRDITWYENEFLKDKYIKAGSNAFRGYHSPIVSPKTTFVGTNSLNDFINHIGAYLLDNEKRVLIVVDKDLRKFGDRVSNRLRSQRNIDSKFFDNVLPDVPKYTVLEGAKICEVYDPKVILAIGGGSAIDTAKLILLFYEQPDININNMIAPYYAGLRKKVKLLAAIPTTSGTGAETTFIAVVTDTDRDPPKKTEVILYEFCPDFVVLHPDFVKTMPPNLTTGTGVDALAHSMGSYMLTMSTLFTDMHNLKAIELILKYLPRSVKRGNDMEAREKMQMAAYIAGIGFGNISAGIEHSLGHSFGALFHVHHGICVGLFLCASIAFQAKVTNRFFDLAKLFGIEIQNQERDEIVKALLVSLRNFMREVNCPLSIQELDNPNISKEEYIKQMDQMVEFAFNDYCTLSSTRRINRPQYRKILEIAYENKLEDLMDLFYK</sequence>
<reference evidence="4" key="1">
    <citation type="journal article" date="2015" name="Nature">
        <title>Complex archaea that bridge the gap between prokaryotes and eukaryotes.</title>
        <authorList>
            <person name="Spang A."/>
            <person name="Saw J.H."/>
            <person name="Jorgensen S.L."/>
            <person name="Zaremba-Niedzwiedzka K."/>
            <person name="Martijn J."/>
            <person name="Lind A.E."/>
            <person name="van Eijk R."/>
            <person name="Schleper C."/>
            <person name="Guy L."/>
            <person name="Ettema T.J."/>
        </authorList>
    </citation>
    <scope>NUCLEOTIDE SEQUENCE</scope>
</reference>
<name>A0A0F9QJB0_9ZZZZ</name>
<dbReference type="AlphaFoldDB" id="A0A0F9QJB0"/>
<dbReference type="GO" id="GO:0005739">
    <property type="term" value="C:mitochondrion"/>
    <property type="evidence" value="ECO:0007669"/>
    <property type="project" value="TreeGrafter"/>
</dbReference>
<dbReference type="PANTHER" id="PTHR11496:SF83">
    <property type="entry name" value="HYDROXYACID-OXOACID TRANSHYDROGENASE, MITOCHONDRIAL"/>
    <property type="match status" value="1"/>
</dbReference>
<dbReference type="GO" id="GO:0004022">
    <property type="term" value="F:alcohol dehydrogenase (NAD+) activity"/>
    <property type="evidence" value="ECO:0007669"/>
    <property type="project" value="TreeGrafter"/>
</dbReference>
<dbReference type="GO" id="GO:0046872">
    <property type="term" value="F:metal ion binding"/>
    <property type="evidence" value="ECO:0007669"/>
    <property type="project" value="InterPro"/>
</dbReference>
<accession>A0A0F9QJB0</accession>
<dbReference type="SUPFAM" id="SSF56796">
    <property type="entry name" value="Dehydroquinate synthase-like"/>
    <property type="match status" value="1"/>
</dbReference>
<comment type="caution">
    <text evidence="4">The sequence shown here is derived from an EMBL/GenBank/DDBJ whole genome shotgun (WGS) entry which is preliminary data.</text>
</comment>
<gene>
    <name evidence="4" type="ORF">LCGC14_1008320</name>
</gene>
<feature type="domain" description="Alcohol dehydrogenase iron-type/glycerol dehydrogenase GldA" evidence="2">
    <location>
        <begin position="50"/>
        <end position="211"/>
    </location>
</feature>
<dbReference type="CDD" id="cd14862">
    <property type="entry name" value="Fe-ADH-like"/>
    <property type="match status" value="1"/>
</dbReference>
<organism evidence="4">
    <name type="scientific">marine sediment metagenome</name>
    <dbReference type="NCBI Taxonomy" id="412755"/>
    <lineage>
        <taxon>unclassified sequences</taxon>
        <taxon>metagenomes</taxon>
        <taxon>ecological metagenomes</taxon>
    </lineage>
</organism>
<feature type="domain" description="Fe-containing alcohol dehydrogenase-like C-terminal" evidence="3">
    <location>
        <begin position="224"/>
        <end position="422"/>
    </location>
</feature>
<evidence type="ECO:0000256" key="1">
    <source>
        <dbReference type="ARBA" id="ARBA00023002"/>
    </source>
</evidence>